<proteinExistence type="predicted"/>
<reference evidence="1" key="1">
    <citation type="journal article" date="2020" name="Nature">
        <title>Giant virus diversity and host interactions through global metagenomics.</title>
        <authorList>
            <person name="Schulz F."/>
            <person name="Roux S."/>
            <person name="Paez-Espino D."/>
            <person name="Jungbluth S."/>
            <person name="Walsh D.A."/>
            <person name="Denef V.J."/>
            <person name="McMahon K.D."/>
            <person name="Konstantinidis K.T."/>
            <person name="Eloe-Fadrosh E.A."/>
            <person name="Kyrpides N.C."/>
            <person name="Woyke T."/>
        </authorList>
    </citation>
    <scope>NUCLEOTIDE SEQUENCE</scope>
    <source>
        <strain evidence="1">GVMAG-S-1063924-116</strain>
    </source>
</reference>
<organism evidence="1">
    <name type="scientific">viral metagenome</name>
    <dbReference type="NCBI Taxonomy" id="1070528"/>
    <lineage>
        <taxon>unclassified sequences</taxon>
        <taxon>metagenomes</taxon>
        <taxon>organismal metagenomes</taxon>
    </lineage>
</organism>
<protein>
    <submittedName>
        <fullName evidence="1">Uncharacterized protein</fullName>
    </submittedName>
</protein>
<name>A0A6C0JUR9_9ZZZZ</name>
<evidence type="ECO:0000313" key="1">
    <source>
        <dbReference type="EMBL" id="QHU08671.1"/>
    </source>
</evidence>
<dbReference type="AlphaFoldDB" id="A0A6C0JUR9"/>
<sequence length="361" mass="42475">MEEIDLLIPDVKCTAITAEIEYEGKTEPLELEEFIDDDGYCFLVSKIPVPPQQLSRHYTWKCEQDHPERITTLYTEGVSYKDELHLSRYPNLDTLVLIERTNIQYGHILKIIGKVRLLVLKQAWEPRVLEDIEYEKVKTVWEGARCVPKVDHFVLKWPIWRDFWELPEVRCMTKLTLLHHVYRLKGDVHHFVFDLLTELRYLKLKVSRQKEIDLVLDNDLSRIKTLKIEVLLTYRDGVEYIINLSRVTSLEVLCVRSGRPCKFDIVNAPPSLKVIKGDCQYIEKLPPSVSTIVVQKIPSHWINHVMEPWVGLLMYYSPNLKTVEIAYCKDEERYMEVPSKGLYVLRLHVERVNDSEPSEEE</sequence>
<accession>A0A6C0JUR9</accession>
<dbReference type="EMBL" id="MN740698">
    <property type="protein sequence ID" value="QHU08671.1"/>
    <property type="molecule type" value="Genomic_DNA"/>
</dbReference>